<evidence type="ECO:0008006" key="4">
    <source>
        <dbReference type="Google" id="ProtNLM"/>
    </source>
</evidence>
<organism evidence="2 3">
    <name type="scientific">Candidatus Defluviibacterium haderslevense</name>
    <dbReference type="NCBI Taxonomy" id="2981993"/>
    <lineage>
        <taxon>Bacteria</taxon>
        <taxon>Pseudomonadati</taxon>
        <taxon>Bacteroidota</taxon>
        <taxon>Saprospiria</taxon>
        <taxon>Saprospirales</taxon>
        <taxon>Saprospiraceae</taxon>
        <taxon>Candidatus Defluviibacterium</taxon>
    </lineage>
</organism>
<feature type="chain" id="PRO_5038497412" description="Outer membrane protein beta-barrel domain-containing protein" evidence="1">
    <location>
        <begin position="24"/>
        <end position="251"/>
    </location>
</feature>
<reference evidence="2 3" key="1">
    <citation type="submission" date="2020-10" db="EMBL/GenBank/DDBJ databases">
        <title>Connecting structure to function with the recovery of over 1000 high-quality activated sludge metagenome-assembled genomes encoding full-length rRNA genes using long-read sequencing.</title>
        <authorList>
            <person name="Singleton C.M."/>
            <person name="Petriglieri F."/>
            <person name="Kristensen J.M."/>
            <person name="Kirkegaard R.H."/>
            <person name="Michaelsen T.Y."/>
            <person name="Andersen M.H."/>
            <person name="Karst S.M."/>
            <person name="Dueholm M.S."/>
            <person name="Nielsen P.H."/>
            <person name="Albertsen M."/>
        </authorList>
    </citation>
    <scope>NUCLEOTIDE SEQUENCE [LARGE SCALE GENOMIC DNA]</scope>
    <source>
        <strain evidence="2">Ribe_18-Q3-R11-54_BAT3C.373</strain>
    </source>
</reference>
<evidence type="ECO:0000256" key="1">
    <source>
        <dbReference type="SAM" id="SignalP"/>
    </source>
</evidence>
<feature type="signal peptide" evidence="1">
    <location>
        <begin position="1"/>
        <end position="23"/>
    </location>
</feature>
<keyword evidence="1" id="KW-0732">Signal</keyword>
<proteinExistence type="predicted"/>
<evidence type="ECO:0000313" key="2">
    <source>
        <dbReference type="EMBL" id="MBK9719178.1"/>
    </source>
</evidence>
<accession>A0A9D7SB79</accession>
<comment type="caution">
    <text evidence="2">The sequence shown here is derived from an EMBL/GenBank/DDBJ whole genome shotgun (WGS) entry which is preliminary data.</text>
</comment>
<evidence type="ECO:0000313" key="3">
    <source>
        <dbReference type="Proteomes" id="UP000808349"/>
    </source>
</evidence>
<dbReference type="EMBL" id="JADKFW010000016">
    <property type="protein sequence ID" value="MBK9719178.1"/>
    <property type="molecule type" value="Genomic_DNA"/>
</dbReference>
<sequence length="251" mass="28807">MIKLIAKFIGFIVICLLSISQSASQELSIGYGLIYTATYQSVRMVESKSDFMNSDAIYYYTYEHYLKNTKFSLSGTFIKFKGETNIKFREGSVLQSDNSLIGVGFSGVNLSRFDIGINYNLMPKRFMYYFKPFVTVGIQTSKKTGVEIYSEIFQINGPEYYELEPVTSISYNKTHLIPSLGFKTGILLFHRIDLFLYIQGVYGFKSYQNLYFKYAFKGVNQKTAVFESRGTGLFCNLGIGYRFAKLIRNRN</sequence>
<gene>
    <name evidence="2" type="ORF">IPO85_16995</name>
</gene>
<dbReference type="AlphaFoldDB" id="A0A9D7SB79"/>
<name>A0A9D7SB79_9BACT</name>
<dbReference type="Proteomes" id="UP000808349">
    <property type="component" value="Unassembled WGS sequence"/>
</dbReference>
<protein>
    <recommendedName>
        <fullName evidence="4">Outer membrane protein beta-barrel domain-containing protein</fullName>
    </recommendedName>
</protein>